<proteinExistence type="inferred from homology"/>
<evidence type="ECO:0000256" key="5">
    <source>
        <dbReference type="ARBA" id="ARBA00022581"/>
    </source>
</evidence>
<evidence type="ECO:0000256" key="19">
    <source>
        <dbReference type="ARBA" id="ARBA00024923"/>
    </source>
</evidence>
<feature type="region of interest" description="Disordered" evidence="23">
    <location>
        <begin position="341"/>
        <end position="362"/>
    </location>
</feature>
<dbReference type="InterPro" id="IPR049912">
    <property type="entry name" value="CRESS_DNA_REP"/>
</dbReference>
<comment type="subcellular location">
    <subcellularLocation>
        <location evidence="1 22">Host nucleus</location>
    </subcellularLocation>
</comment>
<evidence type="ECO:0000256" key="14">
    <source>
        <dbReference type="ARBA" id="ARBA00022806"/>
    </source>
</evidence>
<feature type="active site" description="For DNA cleavage activity" evidence="20">
    <location>
        <position position="102"/>
    </location>
</feature>
<dbReference type="SUPFAM" id="SSF55464">
    <property type="entry name" value="Origin of replication-binding domain, RBD-like"/>
    <property type="match status" value="1"/>
</dbReference>
<evidence type="ECO:0000256" key="20">
    <source>
        <dbReference type="PIRSR" id="PIRSR601191-1"/>
    </source>
</evidence>
<comment type="subunit">
    <text evidence="22">Homooligomer.</text>
</comment>
<evidence type="ECO:0000256" key="23">
    <source>
        <dbReference type="SAM" id="MobiDB-lite"/>
    </source>
</evidence>
<evidence type="ECO:0000256" key="7">
    <source>
        <dbReference type="ARBA" id="ARBA00022695"/>
    </source>
</evidence>
<dbReference type="GO" id="GO:0003677">
    <property type="term" value="F:DNA binding"/>
    <property type="evidence" value="ECO:0007669"/>
    <property type="project" value="UniProtKB-KW"/>
</dbReference>
<dbReference type="GO" id="GO:0046872">
    <property type="term" value="F:metal ion binding"/>
    <property type="evidence" value="ECO:0007669"/>
    <property type="project" value="UniProtKB-KW"/>
</dbReference>
<evidence type="ECO:0000256" key="18">
    <source>
        <dbReference type="ARBA" id="ARBA00023268"/>
    </source>
</evidence>
<keyword evidence="11 22" id="KW-0547">Nucleotide-binding</keyword>
<evidence type="ECO:0000256" key="1">
    <source>
        <dbReference type="ARBA" id="ARBA00004147"/>
    </source>
</evidence>
<dbReference type="PRINTS" id="PR00227">
    <property type="entry name" value="GEMCOATAL1"/>
</dbReference>
<keyword evidence="5" id="KW-0945">Host-virus interaction</keyword>
<keyword evidence="8" id="KW-0235">DNA replication</keyword>
<evidence type="ECO:0000256" key="10">
    <source>
        <dbReference type="ARBA" id="ARBA00022723"/>
    </source>
</evidence>
<dbReference type="GO" id="GO:0004386">
    <property type="term" value="F:helicase activity"/>
    <property type="evidence" value="ECO:0007669"/>
    <property type="project" value="UniProtKB-KW"/>
</dbReference>
<feature type="binding site" evidence="21">
    <location>
        <position position="58"/>
    </location>
    <ligand>
        <name>a divalent metal cation</name>
        <dbReference type="ChEBI" id="CHEBI:60240"/>
    </ligand>
</feature>
<evidence type="ECO:0000256" key="15">
    <source>
        <dbReference type="ARBA" id="ARBA00022840"/>
    </source>
</evidence>
<dbReference type="GO" id="GO:0042025">
    <property type="term" value="C:host cell nucleus"/>
    <property type="evidence" value="ECO:0007669"/>
    <property type="project" value="UniProtKB-SubCell"/>
</dbReference>
<dbReference type="InterPro" id="IPR022692">
    <property type="entry name" value="Gemini_AL1_REP_central"/>
</dbReference>
<evidence type="ECO:0000256" key="21">
    <source>
        <dbReference type="PIRSR" id="PIRSR601191-2"/>
    </source>
</evidence>
<evidence type="ECO:0000256" key="8">
    <source>
        <dbReference type="ARBA" id="ARBA00022705"/>
    </source>
</evidence>
<keyword evidence="15 22" id="KW-0067">ATP-binding</keyword>
<comment type="cofactor">
    <cofactor evidence="22">
        <name>Mn(2+)</name>
        <dbReference type="ChEBI" id="CHEBI:29035"/>
    </cofactor>
</comment>
<keyword evidence="14 22" id="KW-0347">Helicase</keyword>
<evidence type="ECO:0000256" key="13">
    <source>
        <dbReference type="ARBA" id="ARBA00022801"/>
    </source>
</evidence>
<feature type="binding site" evidence="21">
    <location>
        <position position="48"/>
    </location>
    <ligand>
        <name>a divalent metal cation</name>
        <dbReference type="ChEBI" id="CHEBI:60240"/>
    </ligand>
</feature>
<evidence type="ECO:0000256" key="22">
    <source>
        <dbReference type="RuleBase" id="RU361249"/>
    </source>
</evidence>
<accession>A0A0M5I9J2</accession>
<dbReference type="GO" id="GO:0016888">
    <property type="term" value="F:DNA endonuclease activity, producing 5'-phosphomonoesters"/>
    <property type="evidence" value="ECO:0007669"/>
    <property type="project" value="InterPro"/>
</dbReference>
<keyword evidence="12 22" id="KW-0255">Endonuclease</keyword>
<dbReference type="Gene3D" id="3.40.1310.20">
    <property type="match status" value="1"/>
</dbReference>
<keyword evidence="10 21" id="KW-0479">Metal-binding</keyword>
<evidence type="ECO:0000256" key="12">
    <source>
        <dbReference type="ARBA" id="ARBA00022759"/>
    </source>
</evidence>
<dbReference type="PRINTS" id="PR00228">
    <property type="entry name" value="GEMCOATCLVL1"/>
</dbReference>
<dbReference type="InterPro" id="IPR001191">
    <property type="entry name" value="Gemini_AL1_REP"/>
</dbReference>
<dbReference type="EMBL" id="KT390326">
    <property type="protein sequence ID" value="ALB26062.1"/>
    <property type="molecule type" value="Genomic_DNA"/>
</dbReference>
<evidence type="ECO:0000256" key="4">
    <source>
        <dbReference type="ARBA" id="ARBA00022562"/>
    </source>
</evidence>
<dbReference type="GO" id="GO:0016779">
    <property type="term" value="F:nucleotidyltransferase activity"/>
    <property type="evidence" value="ECO:0007669"/>
    <property type="project" value="UniProtKB-KW"/>
</dbReference>
<dbReference type="GO" id="GO:0005524">
    <property type="term" value="F:ATP binding"/>
    <property type="evidence" value="ECO:0007669"/>
    <property type="project" value="UniProtKB-KW"/>
</dbReference>
<feature type="binding site" evidence="21">
    <location>
        <position position="56"/>
    </location>
    <ligand>
        <name>a divalent metal cation</name>
        <dbReference type="ChEBI" id="CHEBI:60240"/>
    </ligand>
</feature>
<gene>
    <name evidence="25" type="primary">AC1</name>
</gene>
<comment type="similarity">
    <text evidence="2 22">Belongs to the geminiviridae Rep protein family.</text>
</comment>
<sequence length="362" mass="40764">MPPKRFLINSKNYFLTYPKCSLTKEEALSQIKNFQTPTSKKYIKICRELHENGEPHLHVLIQFEGKYKCQNQRFFDLVSPSRSAHFHPNIQGAKSSSDVKTYIDKDGDTLEWGEFQIDGRSARGGQQTANDAYAAALNAGSKSEALRVIKELAPKDYVLQFHNLNANLDRIFTPPVEVYVSPFSSSSFDQVPEELEEWAAENVVDAAARPHRPQSIVIEGDSRTGKTMWARSLGPHNYLCGHLDLSPKVYSNEAWYNVIDDVDPHFLKHFKEFMGAQRDWQSNTKYGKPVQIKSGIPTIFLCNPGPNASYKEFLDEDKNSALKSRALKNAAFVFLTQPLYSGTNQSSTQGSEESAQEETSGP</sequence>
<dbReference type="InterPro" id="IPR001301">
    <property type="entry name" value="Gemini_AL1_CLV"/>
</dbReference>
<keyword evidence="16 22" id="KW-0190">Covalent protein-DNA linkage</keyword>
<comment type="cofactor">
    <cofactor evidence="21">
        <name>Mg(2+)</name>
        <dbReference type="ChEBI" id="CHEBI:18420"/>
    </cofactor>
    <cofactor evidence="21">
        <name>Mn(2+)</name>
        <dbReference type="ChEBI" id="CHEBI:29035"/>
    </cofactor>
    <text evidence="21">Divalent metal cations, possibly Mg(2+) or Mn(2+).</text>
</comment>
<keyword evidence="9 22" id="KW-0540">Nuclease</keyword>
<evidence type="ECO:0000256" key="17">
    <source>
        <dbReference type="ARBA" id="ARBA00023125"/>
    </source>
</evidence>
<keyword evidence="13 22" id="KW-0378">Hydrolase</keyword>
<keyword evidence="18 22" id="KW-0511">Multifunctional enzyme</keyword>
<comment type="domain">
    <text evidence="22">There are 3 rolling circle replication (RCR) motifs. RCR-2 is probably involved in metal coordination. RCR-3 is required for phosphodiester bond cleavage for initiation of RCR.</text>
</comment>
<keyword evidence="6 22" id="KW-0808">Transferase</keyword>
<dbReference type="Pfam" id="PF08283">
    <property type="entry name" value="Gemini_AL1_M"/>
    <property type="match status" value="1"/>
</dbReference>
<evidence type="ECO:0000256" key="6">
    <source>
        <dbReference type="ARBA" id="ARBA00022679"/>
    </source>
</evidence>
<dbReference type="PROSITE" id="PS52020">
    <property type="entry name" value="CRESS_DNA_REP"/>
    <property type="match status" value="1"/>
</dbReference>
<dbReference type="GO" id="GO:0006260">
    <property type="term" value="P:DNA replication"/>
    <property type="evidence" value="ECO:0007669"/>
    <property type="project" value="UniProtKB-KW"/>
</dbReference>
<comment type="function">
    <text evidence="19 22">Essential for the replication of viral ssDNA. The closed circular ssDNA genome is first converted to a superhelical dsDNA. Rep binds a specific region at the genome origin of replication. It introduces an endonucleolytic nick within the conserved sequence 5'-TAATATTAC-3' in the intergenic region of the genome present in all geminiviruses, thereby initiating the rolling circle replication (RCR). Following cleavage, binds covalently to the 5'-phosphate of DNA as a tyrosyl ester. The cleavage gives rise to a free 3'-OH that serves as a primer for the cellular DNA polymerase. The polymerase synthesizes the (+) strand DNA by rolling circle mechanism. After one round of replication, a Rep-catalyzed nucleotidyl transfer reaction releases a circular single-stranded virus genome, thereby terminating the replication. Displays origin-specific DNA cleavage, nucleotidyl transferase, ATPase and helicase activities.</text>
</comment>
<organism evidence="25">
    <name type="scientific">Okra enation leaf curl virus</name>
    <dbReference type="NCBI Taxonomy" id="908125"/>
    <lineage>
        <taxon>Viruses</taxon>
        <taxon>Monodnaviria</taxon>
        <taxon>Shotokuvirae</taxon>
        <taxon>Cressdnaviricota</taxon>
        <taxon>Repensiviricetes</taxon>
        <taxon>Geplafuvirales</taxon>
        <taxon>Geminiviridae</taxon>
        <taxon>Begomovirus</taxon>
        <taxon>Begomovirus abelsmoschusenation</taxon>
    </lineage>
</organism>
<evidence type="ECO:0000256" key="2">
    <source>
        <dbReference type="ARBA" id="ARBA00006240"/>
    </source>
</evidence>
<dbReference type="Pfam" id="PF00799">
    <property type="entry name" value="Gemini_AL1"/>
    <property type="match status" value="1"/>
</dbReference>
<dbReference type="GO" id="GO:0005198">
    <property type="term" value="F:structural molecule activity"/>
    <property type="evidence" value="ECO:0007669"/>
    <property type="project" value="InterPro"/>
</dbReference>
<evidence type="ECO:0000256" key="11">
    <source>
        <dbReference type="ARBA" id="ARBA00022741"/>
    </source>
</evidence>
<evidence type="ECO:0000259" key="24">
    <source>
        <dbReference type="PROSITE" id="PS52020"/>
    </source>
</evidence>
<evidence type="ECO:0000256" key="16">
    <source>
        <dbReference type="ARBA" id="ARBA00023124"/>
    </source>
</evidence>
<name>A0A0M5I9J2_9GEMI</name>
<protein>
    <recommendedName>
        <fullName evidence="3 22">Replication-associated protein</fullName>
        <shortName evidence="22">Rep</shortName>
        <ecNumber evidence="22">3.1.21.-</ecNumber>
    </recommendedName>
</protein>
<evidence type="ECO:0000256" key="3">
    <source>
        <dbReference type="ARBA" id="ARBA00014531"/>
    </source>
</evidence>
<evidence type="ECO:0000313" key="25">
    <source>
        <dbReference type="EMBL" id="ALB26062.1"/>
    </source>
</evidence>
<feature type="binding site" evidence="21">
    <location>
        <position position="106"/>
    </location>
    <ligand>
        <name>a divalent metal cation</name>
        <dbReference type="ChEBI" id="CHEBI:60240"/>
    </ligand>
</feature>
<keyword evidence="17 22" id="KW-0238">DNA-binding</keyword>
<feature type="domain" description="CRESS-DNA virus Rep endonuclease" evidence="24">
    <location>
        <begin position="7"/>
        <end position="115"/>
    </location>
</feature>
<reference evidence="25" key="1">
    <citation type="submission" date="2015-08" db="EMBL/GenBank/DDBJ databases">
        <title>Diversity of begomoviruses associated with yellow vein mosaic and enation leaf curl disease of okra.</title>
        <authorList>
            <person name="Venkataravanappa V."/>
            <person name="Chauhan N.S."/>
            <person name="Sanwal S.K."/>
            <person name="Singh B."/>
            <person name="Krishna Reddy M."/>
        </authorList>
    </citation>
    <scope>NUCLEOTIDE SEQUENCE</scope>
    <source>
        <strain evidence="25">OK311-RAJ</strain>
    </source>
</reference>
<keyword evidence="7 22" id="KW-0548">Nucleotidyltransferase</keyword>
<evidence type="ECO:0000256" key="9">
    <source>
        <dbReference type="ARBA" id="ARBA00022722"/>
    </source>
</evidence>
<dbReference type="EC" id="3.1.21.-" evidence="22"/>
<dbReference type="FunFam" id="3.40.1310.20:FF:000001">
    <property type="entry name" value="Replication-associated protein"/>
    <property type="match status" value="1"/>
</dbReference>
<keyword evidence="4 22" id="KW-1048">Host nucleus</keyword>